<proteinExistence type="predicted"/>
<dbReference type="EMBL" id="PFLC01000011">
    <property type="protein sequence ID" value="PIY63220.1"/>
    <property type="molecule type" value="Genomic_DNA"/>
</dbReference>
<protein>
    <submittedName>
        <fullName evidence="1">Uncharacterized protein</fullName>
    </submittedName>
</protein>
<sequence>MASAELGGDYQDATRLRFGNEFERARRVNRNLKRCRCNNFFTEEGEWSRVRNLAVDEQDRLTASFRPGGHLGEVFLGQCVDRRDSEPPLGTLGEFGQALGEIEGLARIETEDFGDVPDLVSDRPWSFIL</sequence>
<reference evidence="2" key="1">
    <citation type="submission" date="2017-09" db="EMBL/GenBank/DDBJ databases">
        <title>Depth-based differentiation of microbial function through sediment-hosted aquifers and enrichment of novel symbionts in the deep terrestrial subsurface.</title>
        <authorList>
            <person name="Probst A.J."/>
            <person name="Ladd B."/>
            <person name="Jarett J.K."/>
            <person name="Geller-Mcgrath D.E."/>
            <person name="Sieber C.M.K."/>
            <person name="Emerson J.B."/>
            <person name="Anantharaman K."/>
            <person name="Thomas B.C."/>
            <person name="Malmstrom R."/>
            <person name="Stieglmeier M."/>
            <person name="Klingl A."/>
            <person name="Woyke T."/>
            <person name="Ryan C.M."/>
            <person name="Banfield J.F."/>
        </authorList>
    </citation>
    <scope>NUCLEOTIDE SEQUENCE [LARGE SCALE GENOMIC DNA]</scope>
</reference>
<accession>A0A2M7QBI1</accession>
<dbReference type="AlphaFoldDB" id="A0A2M7QBI1"/>
<evidence type="ECO:0000313" key="1">
    <source>
        <dbReference type="EMBL" id="PIY63220.1"/>
    </source>
</evidence>
<gene>
    <name evidence="1" type="ORF">COY93_00870</name>
</gene>
<name>A0A2M7QBI1_9BACT</name>
<comment type="caution">
    <text evidence="1">The sequence shown here is derived from an EMBL/GenBank/DDBJ whole genome shotgun (WGS) entry which is preliminary data.</text>
</comment>
<evidence type="ECO:0000313" key="2">
    <source>
        <dbReference type="Proteomes" id="UP000230973"/>
    </source>
</evidence>
<dbReference type="Proteomes" id="UP000230973">
    <property type="component" value="Unassembled WGS sequence"/>
</dbReference>
<organism evidence="1 2">
    <name type="scientific">Candidatus Uhrbacteria bacterium CG_4_10_14_0_8_um_filter_58_22</name>
    <dbReference type="NCBI Taxonomy" id="1975029"/>
    <lineage>
        <taxon>Bacteria</taxon>
        <taxon>Candidatus Uhriibacteriota</taxon>
    </lineage>
</organism>